<dbReference type="RefSeq" id="WP_013865001.1">
    <property type="nucleotide sequence ID" value="NC_015635.1"/>
</dbReference>
<sequence>MSDSDALWELAAGHGGVYRLELPVKTGPPVEAMLADEGWRVAVVAEVSRTRDFYAALRTALDLPEWTGSNLDALWDVLTDLREPTALVWRGADSYAVARPQRWSQLLEVLTERSTQDPPFAVVLA</sequence>
<dbReference type="HOGENOM" id="CLU_121832_1_1_11"/>
<keyword evidence="4" id="KW-1185">Reference proteome</keyword>
<dbReference type="Gene3D" id="3.30.370.10">
    <property type="entry name" value="Barstar-like"/>
    <property type="match status" value="1"/>
</dbReference>
<dbReference type="EMBL" id="AP012204">
    <property type="protein sequence ID" value="BAK37164.1"/>
    <property type="molecule type" value="Genomic_DNA"/>
</dbReference>
<dbReference type="AlphaFoldDB" id="F5XRV1"/>
<dbReference type="eggNOG" id="COG2732">
    <property type="taxonomic scope" value="Bacteria"/>
</dbReference>
<accession>F5XRV1</accession>
<dbReference type="Pfam" id="PF01337">
    <property type="entry name" value="Barstar"/>
    <property type="match status" value="1"/>
</dbReference>
<evidence type="ECO:0000259" key="2">
    <source>
        <dbReference type="Pfam" id="PF01337"/>
    </source>
</evidence>
<reference evidence="3 4" key="1">
    <citation type="submission" date="2011-05" db="EMBL/GenBank/DDBJ databases">
        <title>Whole genome sequence of Microlunatus phosphovorus NM-1.</title>
        <authorList>
            <person name="Hosoyama A."/>
            <person name="Sasaki K."/>
            <person name="Harada T."/>
            <person name="Igarashi R."/>
            <person name="Kawakoshi A."/>
            <person name="Sasagawa M."/>
            <person name="Fukada J."/>
            <person name="Nakamura S."/>
            <person name="Katano Y."/>
            <person name="Hanada S."/>
            <person name="Kamagata Y."/>
            <person name="Nakamura N."/>
            <person name="Yamazaki S."/>
            <person name="Fujita N."/>
        </authorList>
    </citation>
    <scope>NUCLEOTIDE SEQUENCE [LARGE SCALE GENOMIC DNA]</scope>
    <source>
        <strain evidence="4">ATCC 700054 / DSM 10555 / JCM 9379 / NBRC 101784 / NCIMB 13414 / VKM Ac-1990 / NM-1</strain>
    </source>
</reference>
<protein>
    <recommendedName>
        <fullName evidence="2">Barstar (barnase inhibitor) domain-containing protein</fullName>
    </recommendedName>
</protein>
<dbReference type="InterPro" id="IPR000468">
    <property type="entry name" value="Barstar"/>
</dbReference>
<dbReference type="InterPro" id="IPR035905">
    <property type="entry name" value="Barstar-like_sf"/>
</dbReference>
<organism evidence="3 4">
    <name type="scientific">Microlunatus phosphovorus (strain ATCC 700054 / DSM 10555 / JCM 9379 / NBRC 101784 / NCIMB 13414 / VKM Ac-1990 / NM-1)</name>
    <dbReference type="NCBI Taxonomy" id="1032480"/>
    <lineage>
        <taxon>Bacteria</taxon>
        <taxon>Bacillati</taxon>
        <taxon>Actinomycetota</taxon>
        <taxon>Actinomycetes</taxon>
        <taxon>Propionibacteriales</taxon>
        <taxon>Propionibacteriaceae</taxon>
        <taxon>Microlunatus</taxon>
    </lineage>
</organism>
<comment type="similarity">
    <text evidence="1">Belongs to the barstar family.</text>
</comment>
<evidence type="ECO:0000313" key="3">
    <source>
        <dbReference type="EMBL" id="BAK37164.1"/>
    </source>
</evidence>
<dbReference type="STRING" id="1032480.MLP_41500"/>
<evidence type="ECO:0000313" key="4">
    <source>
        <dbReference type="Proteomes" id="UP000007947"/>
    </source>
</evidence>
<dbReference type="OrthoDB" id="5184890at2"/>
<feature type="domain" description="Barstar (barnase inhibitor)" evidence="2">
    <location>
        <begin position="45"/>
        <end position="123"/>
    </location>
</feature>
<name>F5XRV1_MICPN</name>
<evidence type="ECO:0000256" key="1">
    <source>
        <dbReference type="ARBA" id="ARBA00006845"/>
    </source>
</evidence>
<gene>
    <name evidence="3" type="ordered locus">MLP_41500</name>
</gene>
<dbReference type="SUPFAM" id="SSF52038">
    <property type="entry name" value="Barstar-related"/>
    <property type="match status" value="1"/>
</dbReference>
<proteinExistence type="inferred from homology"/>
<dbReference type="Proteomes" id="UP000007947">
    <property type="component" value="Chromosome"/>
</dbReference>
<dbReference type="KEGG" id="mph:MLP_41500"/>